<dbReference type="STRING" id="118168.MC7420_4207"/>
<dbReference type="AlphaFoldDB" id="B4VVB4"/>
<reference evidence="1 2" key="1">
    <citation type="submission" date="2008-07" db="EMBL/GenBank/DDBJ databases">
        <authorList>
            <person name="Tandeau de Marsac N."/>
            <person name="Ferriera S."/>
            <person name="Johnson J."/>
            <person name="Kravitz S."/>
            <person name="Beeson K."/>
            <person name="Sutton G."/>
            <person name="Rogers Y.-H."/>
            <person name="Friedman R."/>
            <person name="Frazier M."/>
            <person name="Venter J.C."/>
        </authorList>
    </citation>
    <scope>NUCLEOTIDE SEQUENCE [LARGE SCALE GENOMIC DNA]</scope>
    <source>
        <strain evidence="1 2">PCC 7420</strain>
    </source>
</reference>
<organism evidence="1 2">
    <name type="scientific">Coleofasciculus chthonoplastes PCC 7420</name>
    <dbReference type="NCBI Taxonomy" id="118168"/>
    <lineage>
        <taxon>Bacteria</taxon>
        <taxon>Bacillati</taxon>
        <taxon>Cyanobacteriota</taxon>
        <taxon>Cyanophyceae</taxon>
        <taxon>Coleofasciculales</taxon>
        <taxon>Coleofasciculaceae</taxon>
        <taxon>Coleofasciculus</taxon>
    </lineage>
</organism>
<accession>B4VVB4</accession>
<dbReference type="eggNOG" id="ENOG502ZXU4">
    <property type="taxonomic scope" value="Bacteria"/>
</dbReference>
<dbReference type="PANTHER" id="PTHR31340">
    <property type="entry name" value="MITOCHONDRIAL GENOME MAINTENANCE EXONUCLEASE 1"/>
    <property type="match status" value="1"/>
</dbReference>
<dbReference type="InterPro" id="IPR011604">
    <property type="entry name" value="PDDEXK-like_dom_sf"/>
</dbReference>
<evidence type="ECO:0000313" key="1">
    <source>
        <dbReference type="EMBL" id="EDX74222.1"/>
    </source>
</evidence>
<protein>
    <recommendedName>
        <fullName evidence="3">YqaJ viral recombinase domain-containing protein</fullName>
    </recommendedName>
</protein>
<dbReference type="GO" id="GO:0008297">
    <property type="term" value="F:single-stranded DNA exodeoxyribonuclease activity"/>
    <property type="evidence" value="ECO:0007669"/>
    <property type="project" value="TreeGrafter"/>
</dbReference>
<gene>
    <name evidence="1" type="ORF">MC7420_4207</name>
</gene>
<dbReference type="PANTHER" id="PTHR31340:SF3">
    <property type="entry name" value="MITOCHONDRIAL GENOME MAINTENANCE EXONUCLEASE 1"/>
    <property type="match status" value="1"/>
</dbReference>
<keyword evidence="2" id="KW-1185">Reference proteome</keyword>
<dbReference type="RefSeq" id="WP_006102527.1">
    <property type="nucleotide sequence ID" value="NZ_DS989854.1"/>
</dbReference>
<name>B4VVB4_9CYAN</name>
<dbReference type="EMBL" id="DS989854">
    <property type="protein sequence ID" value="EDX74222.1"/>
    <property type="molecule type" value="Genomic_DNA"/>
</dbReference>
<dbReference type="Gene3D" id="3.90.320.10">
    <property type="match status" value="1"/>
</dbReference>
<dbReference type="Proteomes" id="UP000003835">
    <property type="component" value="Unassembled WGS sequence"/>
</dbReference>
<dbReference type="HOGENOM" id="CLU_1178617_0_0_3"/>
<proteinExistence type="predicted"/>
<sequence length="235" mass="27419">MRDVDGILYPSVTEIIDTAFPTNWEKKQKQYDLIHGEGAWSQRRQQRAFEGTTLHAAAQDFLQGNAFPEINDEIREYWEALSPYLQTLPPYHIIALEKTIAHRPLFFAGTPDAVIELETGERWLLEFKTFDGYPIGNRGYQGVWPLWKRKMKGVNCPSLPTWEWTTPIFRRALLQTWLYKLVLDINYPNSQVQKISILVATHSQGLQEITFPFHLWQDCHTEALAIVKNFNNRQT</sequence>
<evidence type="ECO:0000313" key="2">
    <source>
        <dbReference type="Proteomes" id="UP000003835"/>
    </source>
</evidence>
<evidence type="ECO:0008006" key="3">
    <source>
        <dbReference type="Google" id="ProtNLM"/>
    </source>
</evidence>
<dbReference type="OrthoDB" id="420529at2"/>